<dbReference type="RefSeq" id="WP_273581202.1">
    <property type="nucleotide sequence ID" value="NZ_JAQRFO010000066.1"/>
</dbReference>
<organism evidence="1 2">
    <name type="scientific">Xenorhabdus aichiensis</name>
    <dbReference type="NCBI Taxonomy" id="3025874"/>
    <lineage>
        <taxon>Bacteria</taxon>
        <taxon>Pseudomonadati</taxon>
        <taxon>Pseudomonadota</taxon>
        <taxon>Gammaproteobacteria</taxon>
        <taxon>Enterobacterales</taxon>
        <taxon>Morganellaceae</taxon>
        <taxon>Xenorhabdus</taxon>
    </lineage>
</organism>
<gene>
    <name evidence="1" type="ORF">PSI22_19615</name>
</gene>
<keyword evidence="2" id="KW-1185">Reference proteome</keyword>
<reference evidence="1 2" key="1">
    <citation type="submission" date="2023-02" db="EMBL/GenBank/DDBJ databases">
        <title>Entomopathogenic bacteria.</title>
        <authorList>
            <person name="Machado R.A."/>
        </authorList>
    </citation>
    <scope>NUCLEOTIDE SEQUENCE [LARGE SCALE GENOMIC DNA]</scope>
    <source>
        <strain evidence="1 2">XENO-7</strain>
    </source>
</reference>
<evidence type="ECO:0000313" key="2">
    <source>
        <dbReference type="Proteomes" id="UP001214757"/>
    </source>
</evidence>
<dbReference type="Proteomes" id="UP001214757">
    <property type="component" value="Unassembled WGS sequence"/>
</dbReference>
<protein>
    <submittedName>
        <fullName evidence="1">Uncharacterized protein</fullName>
    </submittedName>
</protein>
<evidence type="ECO:0000313" key="1">
    <source>
        <dbReference type="EMBL" id="MDC9623779.1"/>
    </source>
</evidence>
<accession>A0ABT5M7V1</accession>
<comment type="caution">
    <text evidence="1">The sequence shown here is derived from an EMBL/GenBank/DDBJ whole genome shotgun (WGS) entry which is preliminary data.</text>
</comment>
<dbReference type="EMBL" id="JAQRFO010000066">
    <property type="protein sequence ID" value="MDC9623779.1"/>
    <property type="molecule type" value="Genomic_DNA"/>
</dbReference>
<proteinExistence type="predicted"/>
<sequence length="50" mass="5710">MPDHNETLSDKWLDGGIFGGGRQEQILEMELFPLSFKWRLSLTPVTSLSM</sequence>
<name>A0ABT5M7V1_9GAMM</name>